<accession>A0A1H8XG36</accession>
<feature type="signal peptide" evidence="2">
    <location>
        <begin position="1"/>
        <end position="33"/>
    </location>
</feature>
<dbReference type="AlphaFoldDB" id="A0A1H8XG36"/>
<keyword evidence="1 3" id="KW-0378">Hydrolase</keyword>
<dbReference type="InterPro" id="IPR008928">
    <property type="entry name" value="6-hairpin_glycosidase_sf"/>
</dbReference>
<evidence type="ECO:0000256" key="1">
    <source>
        <dbReference type="ARBA" id="ARBA00022801"/>
    </source>
</evidence>
<organism evidence="3 4">
    <name type="scientific">Amycolatopsis saalfeldensis</name>
    <dbReference type="NCBI Taxonomy" id="394193"/>
    <lineage>
        <taxon>Bacteria</taxon>
        <taxon>Bacillati</taxon>
        <taxon>Actinomycetota</taxon>
        <taxon>Actinomycetes</taxon>
        <taxon>Pseudonocardiales</taxon>
        <taxon>Pseudonocardiaceae</taxon>
        <taxon>Amycolatopsis</taxon>
    </lineage>
</organism>
<dbReference type="EMBL" id="FOEF01000007">
    <property type="protein sequence ID" value="SEP38792.1"/>
    <property type="molecule type" value="Genomic_DNA"/>
</dbReference>
<name>A0A1H8XG36_9PSEU</name>
<dbReference type="PANTHER" id="PTHR33886">
    <property type="entry name" value="UNSATURATED RHAMNOGALACTURONAN HYDROLASE (EUROFUNG)"/>
    <property type="match status" value="1"/>
</dbReference>
<dbReference type="InterPro" id="IPR012341">
    <property type="entry name" value="6hp_glycosidase-like_sf"/>
</dbReference>
<feature type="chain" id="PRO_5011680475" evidence="2">
    <location>
        <begin position="34"/>
        <end position="408"/>
    </location>
</feature>
<keyword evidence="2" id="KW-0732">Signal</keyword>
<dbReference type="Gene3D" id="1.50.10.10">
    <property type="match status" value="1"/>
</dbReference>
<dbReference type="GO" id="GO:0005975">
    <property type="term" value="P:carbohydrate metabolic process"/>
    <property type="evidence" value="ECO:0007669"/>
    <property type="project" value="InterPro"/>
</dbReference>
<dbReference type="InterPro" id="IPR010905">
    <property type="entry name" value="Glyco_hydro_88"/>
</dbReference>
<dbReference type="SUPFAM" id="SSF48208">
    <property type="entry name" value="Six-hairpin glycosidases"/>
    <property type="match status" value="1"/>
</dbReference>
<dbReference type="InterPro" id="IPR006311">
    <property type="entry name" value="TAT_signal"/>
</dbReference>
<reference evidence="3 4" key="1">
    <citation type="submission" date="2016-10" db="EMBL/GenBank/DDBJ databases">
        <authorList>
            <person name="de Groot N.N."/>
        </authorList>
    </citation>
    <scope>NUCLEOTIDE SEQUENCE [LARGE SCALE GENOMIC DNA]</scope>
    <source>
        <strain evidence="3 4">DSM 44993</strain>
    </source>
</reference>
<dbReference type="InterPro" id="IPR052043">
    <property type="entry name" value="PolySaccharide_Degr_Enz"/>
</dbReference>
<dbReference type="Proteomes" id="UP000198582">
    <property type="component" value="Unassembled WGS sequence"/>
</dbReference>
<dbReference type="GO" id="GO:0016787">
    <property type="term" value="F:hydrolase activity"/>
    <property type="evidence" value="ECO:0007669"/>
    <property type="project" value="UniProtKB-KW"/>
</dbReference>
<dbReference type="STRING" id="394193.SAMN04489732_107185"/>
<keyword evidence="4" id="KW-1185">Reference proteome</keyword>
<evidence type="ECO:0000313" key="3">
    <source>
        <dbReference type="EMBL" id="SEP38792.1"/>
    </source>
</evidence>
<evidence type="ECO:0000313" key="4">
    <source>
        <dbReference type="Proteomes" id="UP000198582"/>
    </source>
</evidence>
<dbReference type="RefSeq" id="WP_091618093.1">
    <property type="nucleotide sequence ID" value="NZ_FOEF01000007.1"/>
</dbReference>
<proteinExistence type="predicted"/>
<dbReference type="Pfam" id="PF07470">
    <property type="entry name" value="Glyco_hydro_88"/>
    <property type="match status" value="1"/>
</dbReference>
<sequence length="408" mass="45551">MPEFPGAVSRRSVLAGAAGVAGALALPGAAAWAAGGSALDKPVSDRSVSDRPGAAPKDWSRAVIDSTMKRYTPASIGGWSYPLGLYFYGQYLFYQRTRERKYLDYVIAWYDRFITEGGISNSFTSLDSMRACQMLPLLYTETGQAKYQKAAGQLRKRFESYPRTSDGGMWHALSREHQLWGDGVYMAQPFLALYGKVFQDPQYSFDESAKNLDVYFSHLKEPAKGLLYHAYDESGTQPWATGPGKHSSYHWARAIGWFGMAAIDILEVLPANHPRRADLIGIVRFLADGYRRYQDQRTGRWYQVVDRGSDSKNWLETSASSMYAFTLSRGVQRGYLPASYSAVAQRGYAGVLQKISVGSDGLTVLSDICEGTNVGDLDFYYGRKRLTNDFHGLGAFLIMNEQFTTQHR</sequence>
<dbReference type="PROSITE" id="PS51318">
    <property type="entry name" value="TAT"/>
    <property type="match status" value="1"/>
</dbReference>
<dbReference type="OrthoDB" id="6381507at2"/>
<dbReference type="PANTHER" id="PTHR33886:SF8">
    <property type="entry name" value="UNSATURATED RHAMNOGALACTURONAN HYDROLASE (EUROFUNG)"/>
    <property type="match status" value="1"/>
</dbReference>
<evidence type="ECO:0000256" key="2">
    <source>
        <dbReference type="SAM" id="SignalP"/>
    </source>
</evidence>
<protein>
    <submittedName>
        <fullName evidence="3">Unsaturated rhamnogalacturonyl hydrolase</fullName>
    </submittedName>
</protein>
<gene>
    <name evidence="3" type="ORF">SAMN04489732_107185</name>
</gene>